<keyword evidence="1" id="KW-1133">Transmembrane helix</keyword>
<evidence type="ECO:0000256" key="1">
    <source>
        <dbReference type="SAM" id="Phobius"/>
    </source>
</evidence>
<dbReference type="Pfam" id="PF20151">
    <property type="entry name" value="DUF6533"/>
    <property type="match status" value="1"/>
</dbReference>
<reference evidence="3" key="1">
    <citation type="submission" date="2022-07" db="EMBL/GenBank/DDBJ databases">
        <title>The genome of Lyophyllum shimeji provides insight into the initial evolution of ectomycorrhizal fungal genome.</title>
        <authorList>
            <person name="Kobayashi Y."/>
            <person name="Shibata T."/>
            <person name="Hirakawa H."/>
            <person name="Shigenobu S."/>
            <person name="Nishiyama T."/>
            <person name="Yamada A."/>
            <person name="Hasebe M."/>
            <person name="Kawaguchi M."/>
        </authorList>
    </citation>
    <scope>NUCLEOTIDE SEQUENCE</scope>
    <source>
        <strain evidence="3">AT787</strain>
    </source>
</reference>
<dbReference type="InterPro" id="IPR045340">
    <property type="entry name" value="DUF6533"/>
</dbReference>
<keyword evidence="4" id="KW-1185">Reference proteome</keyword>
<feature type="transmembrane region" description="Helical" evidence="1">
    <location>
        <begin position="128"/>
        <end position="146"/>
    </location>
</feature>
<keyword evidence="1" id="KW-0472">Membrane</keyword>
<feature type="transmembrane region" description="Helical" evidence="1">
    <location>
        <begin position="206"/>
        <end position="224"/>
    </location>
</feature>
<sequence>MALVPSAFFGSHVTRNALTVVAWASLAWDYISRLRDEYQVIWKPIAIERRPSSIANLYIFLRYGGLIGQTINMVWTMVLLSSPFIHPSVCSSWYWFQSLLIQALFGVMQYVVMLRIDALYCGDLRRRTVLLLSWLLERAALMYIAIETYRALRNDAACMVARPPVTLTIGLVATVVVVQLFAWGMTFFKIHGGPKSPLTRRLNRDGAVVCASIVVLYLVAVPYATVVDVLMHNIHAFMITMLSNMGCGLILNLQCLASDHQRSKLSHAGSTSSTWCLDTLEASVDSDGGS</sequence>
<proteinExistence type="predicted"/>
<gene>
    <name evidence="3" type="ORF">LshimejAT787_0312120</name>
</gene>
<keyword evidence="1" id="KW-0812">Transmembrane</keyword>
<evidence type="ECO:0000313" key="4">
    <source>
        <dbReference type="Proteomes" id="UP001063166"/>
    </source>
</evidence>
<feature type="transmembrane region" description="Helical" evidence="1">
    <location>
        <begin position="166"/>
        <end position="185"/>
    </location>
</feature>
<dbReference type="EMBL" id="BRPK01000003">
    <property type="protein sequence ID" value="GLB36925.1"/>
    <property type="molecule type" value="Genomic_DNA"/>
</dbReference>
<evidence type="ECO:0000259" key="2">
    <source>
        <dbReference type="Pfam" id="PF20151"/>
    </source>
</evidence>
<feature type="transmembrane region" description="Helical" evidence="1">
    <location>
        <begin position="93"/>
        <end position="116"/>
    </location>
</feature>
<organism evidence="3 4">
    <name type="scientific">Lyophyllum shimeji</name>
    <name type="common">Hon-shimeji</name>
    <name type="synonym">Tricholoma shimeji</name>
    <dbReference type="NCBI Taxonomy" id="47721"/>
    <lineage>
        <taxon>Eukaryota</taxon>
        <taxon>Fungi</taxon>
        <taxon>Dikarya</taxon>
        <taxon>Basidiomycota</taxon>
        <taxon>Agaricomycotina</taxon>
        <taxon>Agaricomycetes</taxon>
        <taxon>Agaricomycetidae</taxon>
        <taxon>Agaricales</taxon>
        <taxon>Tricholomatineae</taxon>
        <taxon>Lyophyllaceae</taxon>
        <taxon>Lyophyllum</taxon>
    </lineage>
</organism>
<comment type="caution">
    <text evidence="3">The sequence shown here is derived from an EMBL/GenBank/DDBJ whole genome shotgun (WGS) entry which is preliminary data.</text>
</comment>
<evidence type="ECO:0000313" key="3">
    <source>
        <dbReference type="EMBL" id="GLB36925.1"/>
    </source>
</evidence>
<dbReference type="OrthoDB" id="3020506at2759"/>
<protein>
    <recommendedName>
        <fullName evidence="2">DUF6533 domain-containing protein</fullName>
    </recommendedName>
</protein>
<dbReference type="Proteomes" id="UP001063166">
    <property type="component" value="Unassembled WGS sequence"/>
</dbReference>
<feature type="transmembrane region" description="Helical" evidence="1">
    <location>
        <begin position="59"/>
        <end position="81"/>
    </location>
</feature>
<dbReference type="AlphaFoldDB" id="A0A9P3UMM0"/>
<name>A0A9P3UMM0_LYOSH</name>
<accession>A0A9P3UMM0</accession>
<feature type="transmembrane region" description="Helical" evidence="1">
    <location>
        <begin position="236"/>
        <end position="257"/>
    </location>
</feature>
<feature type="domain" description="DUF6533" evidence="2">
    <location>
        <begin position="19"/>
        <end position="67"/>
    </location>
</feature>